<feature type="domain" description="N-acetyltransferase" evidence="1">
    <location>
        <begin position="7"/>
        <end position="143"/>
    </location>
</feature>
<evidence type="ECO:0000259" key="1">
    <source>
        <dbReference type="PROSITE" id="PS51186"/>
    </source>
</evidence>
<dbReference type="InterPro" id="IPR000182">
    <property type="entry name" value="GNAT_dom"/>
</dbReference>
<organism evidence="2 3">
    <name type="scientific">Vibrio nigripulchritudo SOn1</name>
    <dbReference type="NCBI Taxonomy" id="1238450"/>
    <lineage>
        <taxon>Bacteria</taxon>
        <taxon>Pseudomonadati</taxon>
        <taxon>Pseudomonadota</taxon>
        <taxon>Gammaproteobacteria</taxon>
        <taxon>Vibrionales</taxon>
        <taxon>Vibrionaceae</taxon>
        <taxon>Vibrio</taxon>
    </lineage>
</organism>
<gene>
    <name evidence="2" type="ORF">VIBNISOn1_560131</name>
</gene>
<evidence type="ECO:0000313" key="3">
    <source>
        <dbReference type="Proteomes" id="UP000018211"/>
    </source>
</evidence>
<dbReference type="RefSeq" id="WP_022613034.1">
    <property type="nucleotide sequence ID" value="NZ_LK391965.1"/>
</dbReference>
<dbReference type="PROSITE" id="PS51186">
    <property type="entry name" value="GNAT"/>
    <property type="match status" value="1"/>
</dbReference>
<sequence>MQKLTVIECEKDSPFVEPLEALFQQSWADFTFLKSDAFSSDLPPVFAALIGEKLAGGLSFTCHQAPNSEHGAIWVNALSVLPEYRGRGIASHLLQYAVESTTAYHLPFLYAYTNVPELYLSLGWFKMDIECEPEYSVMCSPLS</sequence>
<accession>A0AAV2VV38</accession>
<dbReference type="Proteomes" id="UP000018211">
    <property type="component" value="Unassembled WGS sequence"/>
</dbReference>
<evidence type="ECO:0000313" key="2">
    <source>
        <dbReference type="EMBL" id="CCO48594.1"/>
    </source>
</evidence>
<dbReference type="Gene3D" id="3.40.630.30">
    <property type="match status" value="1"/>
</dbReference>
<reference evidence="2 3" key="1">
    <citation type="journal article" date="2013" name="ISME J.">
        <title>Comparative genomics of pathogenic lineages of Vibrio nigripulchritudo identifies virulence-associated traits.</title>
        <authorList>
            <person name="Goudenege D."/>
            <person name="Labreuche Y."/>
            <person name="Krin E."/>
            <person name="Ansquer D."/>
            <person name="Mangenot S."/>
            <person name="Calteau A."/>
            <person name="Medigue C."/>
            <person name="Mazel D."/>
            <person name="Polz M.F."/>
            <person name="Le Roux F."/>
        </authorList>
    </citation>
    <scope>NUCLEOTIDE SEQUENCE [LARGE SCALE GENOMIC DNA]</scope>
    <source>
        <strain evidence="2 3">SOn1</strain>
    </source>
</reference>
<dbReference type="CDD" id="cd04301">
    <property type="entry name" value="NAT_SF"/>
    <property type="match status" value="1"/>
</dbReference>
<dbReference type="GO" id="GO:0016747">
    <property type="term" value="F:acyltransferase activity, transferring groups other than amino-acyl groups"/>
    <property type="evidence" value="ECO:0007669"/>
    <property type="project" value="InterPro"/>
</dbReference>
<name>A0AAV2VV38_9VIBR</name>
<proteinExistence type="predicted"/>
<protein>
    <submittedName>
        <fullName evidence="2">Acyl-CoA N-acyltransferase</fullName>
    </submittedName>
</protein>
<dbReference type="InterPro" id="IPR016181">
    <property type="entry name" value="Acyl_CoA_acyltransferase"/>
</dbReference>
<dbReference type="SUPFAM" id="SSF55729">
    <property type="entry name" value="Acyl-CoA N-acyltransferases (Nat)"/>
    <property type="match status" value="1"/>
</dbReference>
<dbReference type="Pfam" id="PF00583">
    <property type="entry name" value="Acetyltransf_1"/>
    <property type="match status" value="1"/>
</dbReference>
<dbReference type="AlphaFoldDB" id="A0AAV2VV38"/>
<comment type="caution">
    <text evidence="2">The sequence shown here is derived from an EMBL/GenBank/DDBJ whole genome shotgun (WGS) entry which is preliminary data.</text>
</comment>
<dbReference type="EMBL" id="CAOF01000149">
    <property type="protein sequence ID" value="CCO48594.1"/>
    <property type="molecule type" value="Genomic_DNA"/>
</dbReference>